<evidence type="ECO:0000259" key="1">
    <source>
        <dbReference type="Pfam" id="PF26251"/>
    </source>
</evidence>
<organism evidence="3 4">
    <name type="scientific">Modicella reniformis</name>
    <dbReference type="NCBI Taxonomy" id="1440133"/>
    <lineage>
        <taxon>Eukaryota</taxon>
        <taxon>Fungi</taxon>
        <taxon>Fungi incertae sedis</taxon>
        <taxon>Mucoromycota</taxon>
        <taxon>Mortierellomycotina</taxon>
        <taxon>Mortierellomycetes</taxon>
        <taxon>Mortierellales</taxon>
        <taxon>Mortierellaceae</taxon>
        <taxon>Modicella</taxon>
    </lineage>
</organism>
<dbReference type="EMBL" id="JAAAHW010010600">
    <property type="protein sequence ID" value="KAF9924386.1"/>
    <property type="molecule type" value="Genomic_DNA"/>
</dbReference>
<evidence type="ECO:0000259" key="2">
    <source>
        <dbReference type="Pfam" id="PF26254"/>
    </source>
</evidence>
<protein>
    <submittedName>
        <fullName evidence="3">Uncharacterized protein</fullName>
    </submittedName>
</protein>
<dbReference type="OrthoDB" id="2427679at2759"/>
<dbReference type="InterPro" id="IPR013935">
    <property type="entry name" value="Trs120_TRAPPC9"/>
</dbReference>
<dbReference type="PANTHER" id="PTHR21512:SF5">
    <property type="entry name" value="TRAFFICKING PROTEIN PARTICLE COMPLEX SUBUNIT 9"/>
    <property type="match status" value="1"/>
</dbReference>
<keyword evidence="4" id="KW-1185">Reference proteome</keyword>
<proteinExistence type="predicted"/>
<dbReference type="GO" id="GO:0005802">
    <property type="term" value="C:trans-Golgi network"/>
    <property type="evidence" value="ECO:0007669"/>
    <property type="project" value="TreeGrafter"/>
</dbReference>
<dbReference type="Proteomes" id="UP000749646">
    <property type="component" value="Unassembled WGS sequence"/>
</dbReference>
<dbReference type="InterPro" id="IPR058565">
    <property type="entry name" value="Ig_TRAPPC9_Trs120_1st"/>
</dbReference>
<evidence type="ECO:0000313" key="3">
    <source>
        <dbReference type="EMBL" id="KAF9924386.1"/>
    </source>
</evidence>
<sequence>YQAVIEVAKSNSDFLWNAGAMEGLYCAVVLLAVVQADISQFHQQQQVQVLSTPTSPTTAESSKTPSAPAIKPLIIEIPEKYQAILALYSKVPNNGAPAIFHVEACMKVTKFLATCFVCGSGILDDRALAAVVSGNMFMHLDVSEGQQPQQLMTHSPNHSQTSSAGASGILQRASTLRSRSGSVTVSNLGVTRTDIMSWVAKTWTGRLEELWIVDQIHFTTTIASILGAIQFRRKQTLYLRYALRMIAPLLHQTRLAQSAASQASGKTPRRPLNSDQGVLDILIQISNVFGVGDNFTSSNNFYMDHGWPELQIDVLYECIRVAEAIPDYRAMMYFSTILLQQLHAFLTREDQAGLYASLPRILTAAKKTNMGALAEIHYWTTTLVEEIEICQPSARKMPFIRSKDTLKAIIPEVRLITKPGGETDPFIYNPFHRKVNNKVKLDLVAGETAYFIVTLTNPHAIDLETTVTIKVAGVPKHSGELVIRGCMVQILHCAEQEFFVINPRAGMPVETDSKNPTASNGDAMARFKKRGMESFTLQKSKSETVEPKFATVTVIPPQPLMKISSTSLQQGSVMLFEGERTTIRLNLENIGSTPVDFVTLTFSDSTSQLALGNHYGNTTNNNGVELSAEGGFLDNMKNRILVPA</sequence>
<feature type="domain" description="Trs120/TRAPPC9 TPR region" evidence="1">
    <location>
        <begin position="77"/>
        <end position="368"/>
    </location>
</feature>
<gene>
    <name evidence="3" type="ORF">BGZ65_008371</name>
</gene>
<feature type="domain" description="Trs120/TRAPPC9 first Ig-like" evidence="2">
    <location>
        <begin position="466"/>
        <end position="556"/>
    </location>
</feature>
<feature type="non-terminal residue" evidence="3">
    <location>
        <position position="644"/>
    </location>
</feature>
<feature type="domain" description="Trs120/TRAPPC9 first Ig-like" evidence="2">
    <location>
        <begin position="384"/>
        <end position="464"/>
    </location>
</feature>
<dbReference type="AlphaFoldDB" id="A0A9P6IJ50"/>
<feature type="non-terminal residue" evidence="3">
    <location>
        <position position="1"/>
    </location>
</feature>
<dbReference type="PANTHER" id="PTHR21512">
    <property type="entry name" value="TRAFFICKING PROTEIN PARTICLE COMPLEX SUBUNIT 9"/>
    <property type="match status" value="1"/>
</dbReference>
<dbReference type="Pfam" id="PF26254">
    <property type="entry name" value="Ig_TRAPPC9-Trs120_1st"/>
    <property type="match status" value="2"/>
</dbReference>
<dbReference type="Pfam" id="PF26280">
    <property type="entry name" value="Ig_TRAPPC9-Trs120_2nd"/>
    <property type="match status" value="1"/>
</dbReference>
<evidence type="ECO:0000313" key="4">
    <source>
        <dbReference type="Proteomes" id="UP000749646"/>
    </source>
</evidence>
<dbReference type="InterPro" id="IPR058564">
    <property type="entry name" value="TPR_TRAPPC9_Trs120"/>
</dbReference>
<name>A0A9P6IJ50_9FUNG</name>
<comment type="caution">
    <text evidence="3">The sequence shown here is derived from an EMBL/GenBank/DDBJ whole genome shotgun (WGS) entry which is preliminary data.</text>
</comment>
<accession>A0A9P6IJ50</accession>
<dbReference type="Pfam" id="PF26251">
    <property type="entry name" value="TPR_TRAPPC9-Trs120"/>
    <property type="match status" value="1"/>
</dbReference>
<reference evidence="3" key="1">
    <citation type="journal article" date="2020" name="Fungal Divers.">
        <title>Resolving the Mortierellaceae phylogeny through synthesis of multi-gene phylogenetics and phylogenomics.</title>
        <authorList>
            <person name="Vandepol N."/>
            <person name="Liber J."/>
            <person name="Desiro A."/>
            <person name="Na H."/>
            <person name="Kennedy M."/>
            <person name="Barry K."/>
            <person name="Grigoriev I.V."/>
            <person name="Miller A.N."/>
            <person name="O'Donnell K."/>
            <person name="Stajich J.E."/>
            <person name="Bonito G."/>
        </authorList>
    </citation>
    <scope>NUCLEOTIDE SEQUENCE</scope>
    <source>
        <strain evidence="3">MES-2147</strain>
    </source>
</reference>